<dbReference type="Proteomes" id="UP000235589">
    <property type="component" value="Chromosome"/>
</dbReference>
<dbReference type="RefSeq" id="WP_158648881.1">
    <property type="nucleotide sequence ID" value="NZ_CP020991.1"/>
</dbReference>
<dbReference type="InterPro" id="IPR028098">
    <property type="entry name" value="Glyco_trans_4-like_N"/>
</dbReference>
<dbReference type="Gene3D" id="3.40.50.2000">
    <property type="entry name" value="Glycogen Phosphorylase B"/>
    <property type="match status" value="2"/>
</dbReference>
<organism evidence="4 5">
    <name type="scientific">Monoglobus pectinilyticus</name>
    <dbReference type="NCBI Taxonomy" id="1981510"/>
    <lineage>
        <taxon>Bacteria</taxon>
        <taxon>Bacillati</taxon>
        <taxon>Bacillota</taxon>
        <taxon>Clostridia</taxon>
        <taxon>Monoglobales</taxon>
        <taxon>Monoglobaceae</taxon>
        <taxon>Monoglobus</taxon>
    </lineage>
</organism>
<feature type="domain" description="Glycosyl transferase family 1" evidence="1">
    <location>
        <begin position="176"/>
        <end position="308"/>
    </location>
</feature>
<dbReference type="EMBL" id="CP020991">
    <property type="protein sequence ID" value="AUO18478.1"/>
    <property type="molecule type" value="Genomic_DNA"/>
</dbReference>
<sequence>MKVLMATMKLDIGGAETHIVELSKALKRRGIDVYVASAGGAYEKELTDAGIKHFYVPMSDKNPKDVITAYKTLKNIIIDYKIDVVHGHARIPCFILNLIRKSINFRFVTTAHWVFSLKFPYKYITKWGDRSLAVSDDIKKYLIDNYGIKPGNIRVTINGIDTQKFSKNTDYTEVAEEFGLTPEKRRIVYVSRMDIDRSLAAHKLISIAEKLDEKIDDLEILIVGGGNDFENMKTAADNVNNKLNKPLIKYTGSRTDINKLVASGEIFIGVSRAALEAMAAEKPSIIAGNEGYIGIFDQDKLGISIDTNFCCRGCRETDENILYEDIIKLMGLPEAEKTRLGSYSKEVIEKYYSIDTMADDAMKMYVSIIKSEGINDVTNDEFEDIDEYIFPLRKNKTYDVMISGYYGFDNSGDDSILKAIVNNLKELKPDIKILALSNNPKQTKAVYGVDSIHRFNFPKIYLKLKNTSLLISGGGSLIQDITSDKSLAYYLTIIRLAQKCGTKVMLYSNGIGPIQNKHNYAKIKNTLDKVELITLREDSSKKELEKIGVNNSNIIITADPAFTLKPTTDETTDNILLKMGLKEDSEFVCISVRPWKTIGKSFEKTIAATADYIKEKYGIDSVFVPMQCPKDVDISKRISSLATKTGYIAPENLTPPEILGLTARSKIVIGMRLHTLIYAAATCTPIIGLIYDPKINAIMDYIDQKYSISVDNLNPVTITRYIDELILSHDDIVANLKNTTALAKEKALDTAKLAVDLIKN</sequence>
<keyword evidence="4" id="KW-0808">Transferase</keyword>
<proteinExistence type="predicted"/>
<protein>
    <submittedName>
        <fullName evidence="4">Glycosyl transferase family 4</fullName>
    </submittedName>
</protein>
<dbReference type="GO" id="GO:0016757">
    <property type="term" value="F:glycosyltransferase activity"/>
    <property type="evidence" value="ECO:0007669"/>
    <property type="project" value="InterPro"/>
</dbReference>
<dbReference type="Pfam" id="PF13439">
    <property type="entry name" value="Glyco_transf_4"/>
    <property type="match status" value="1"/>
</dbReference>
<reference evidence="4 5" key="1">
    <citation type="submission" date="2017-04" db="EMBL/GenBank/DDBJ databases">
        <title>Monoglobus pectinilyticus 14 draft genome.</title>
        <authorList>
            <person name="Kim C."/>
            <person name="Rosendale D.I."/>
            <person name="Kelly W.J."/>
            <person name="Tannock G.W."/>
            <person name="Patchett M.L."/>
            <person name="Jordens J.Z."/>
        </authorList>
    </citation>
    <scope>NUCLEOTIDE SEQUENCE [LARGE SCALE GENOMIC DNA]</scope>
    <source>
        <strain evidence="4 5">14</strain>
    </source>
</reference>
<name>A0A2K9P1M4_9FIRM</name>
<dbReference type="SUPFAM" id="SSF53756">
    <property type="entry name" value="UDP-Glycosyltransferase/glycogen phosphorylase"/>
    <property type="match status" value="1"/>
</dbReference>
<dbReference type="Pfam" id="PF04230">
    <property type="entry name" value="PS_pyruv_trans"/>
    <property type="match status" value="1"/>
</dbReference>
<accession>A0A2K9P1M4</accession>
<evidence type="ECO:0000259" key="3">
    <source>
        <dbReference type="Pfam" id="PF13439"/>
    </source>
</evidence>
<dbReference type="Pfam" id="PF00534">
    <property type="entry name" value="Glycos_transf_1"/>
    <property type="match status" value="1"/>
</dbReference>
<evidence type="ECO:0000313" key="5">
    <source>
        <dbReference type="Proteomes" id="UP000235589"/>
    </source>
</evidence>
<dbReference type="InterPro" id="IPR007345">
    <property type="entry name" value="Polysacch_pyruvyl_Trfase"/>
</dbReference>
<dbReference type="KEGG" id="mpec:B9O19_00294"/>
<keyword evidence="5" id="KW-1185">Reference proteome</keyword>
<dbReference type="PANTHER" id="PTHR36836:SF1">
    <property type="entry name" value="COLANIC ACID BIOSYNTHESIS PROTEIN WCAK"/>
    <property type="match status" value="1"/>
</dbReference>
<dbReference type="GeneID" id="98061723"/>
<dbReference type="InterPro" id="IPR001296">
    <property type="entry name" value="Glyco_trans_1"/>
</dbReference>
<gene>
    <name evidence="4" type="ORF">B9O19_00294</name>
</gene>
<evidence type="ECO:0000259" key="1">
    <source>
        <dbReference type="Pfam" id="PF00534"/>
    </source>
</evidence>
<dbReference type="NCBIfam" id="TIGR03609">
    <property type="entry name" value="S_layer_CsaB"/>
    <property type="match status" value="1"/>
</dbReference>
<dbReference type="InterPro" id="IPR019896">
    <property type="entry name" value="Polysacch_pyruvyl_Trfase_CsaB"/>
</dbReference>
<evidence type="ECO:0000259" key="2">
    <source>
        <dbReference type="Pfam" id="PF04230"/>
    </source>
</evidence>
<dbReference type="OrthoDB" id="3199616at2"/>
<dbReference type="PANTHER" id="PTHR36836">
    <property type="entry name" value="COLANIC ACID BIOSYNTHESIS PROTEIN WCAK"/>
    <property type="match status" value="1"/>
</dbReference>
<feature type="domain" description="Polysaccharide pyruvyl transferase" evidence="2">
    <location>
        <begin position="410"/>
        <end position="693"/>
    </location>
</feature>
<dbReference type="AlphaFoldDB" id="A0A2K9P1M4"/>
<feature type="domain" description="Glycosyltransferase subfamily 4-like N-terminal" evidence="3">
    <location>
        <begin position="12"/>
        <end position="163"/>
    </location>
</feature>
<evidence type="ECO:0000313" key="4">
    <source>
        <dbReference type="EMBL" id="AUO18478.1"/>
    </source>
</evidence>